<evidence type="ECO:0000259" key="8">
    <source>
        <dbReference type="PROSITE" id="PS50280"/>
    </source>
</evidence>
<evidence type="ECO:0000256" key="7">
    <source>
        <dbReference type="ARBA" id="ARBA00022833"/>
    </source>
</evidence>
<dbReference type="InterPro" id="IPR050973">
    <property type="entry name" value="H3K9_Histone-Lys_N-MTase"/>
</dbReference>
<evidence type="ECO:0000256" key="5">
    <source>
        <dbReference type="ARBA" id="ARBA00022691"/>
    </source>
</evidence>
<comment type="subcellular location">
    <subcellularLocation>
        <location evidence="1">Chromosome</location>
    </subcellularLocation>
</comment>
<dbReference type="GO" id="GO:0005694">
    <property type="term" value="C:chromosome"/>
    <property type="evidence" value="ECO:0007669"/>
    <property type="project" value="UniProtKB-SubCell"/>
</dbReference>
<dbReference type="GO" id="GO:0042054">
    <property type="term" value="F:histone methyltransferase activity"/>
    <property type="evidence" value="ECO:0007669"/>
    <property type="project" value="InterPro"/>
</dbReference>
<keyword evidence="4" id="KW-0808">Transferase</keyword>
<feature type="domain" description="SET" evidence="8">
    <location>
        <begin position="165"/>
        <end position="301"/>
    </location>
</feature>
<dbReference type="PANTHER" id="PTHR46223">
    <property type="entry name" value="HISTONE-LYSINE N-METHYLTRANSFERASE SUV39H"/>
    <property type="match status" value="1"/>
</dbReference>
<evidence type="ECO:0000259" key="9">
    <source>
        <dbReference type="PROSITE" id="PS50867"/>
    </source>
</evidence>
<keyword evidence="6" id="KW-0479">Metal-binding</keyword>
<dbReference type="Pfam" id="PF00856">
    <property type="entry name" value="SET"/>
    <property type="match status" value="1"/>
</dbReference>
<dbReference type="GO" id="GO:0032259">
    <property type="term" value="P:methylation"/>
    <property type="evidence" value="ECO:0007669"/>
    <property type="project" value="UniProtKB-KW"/>
</dbReference>
<evidence type="ECO:0000256" key="4">
    <source>
        <dbReference type="ARBA" id="ARBA00022679"/>
    </source>
</evidence>
<feature type="domain" description="Pre-SET" evidence="9">
    <location>
        <begin position="76"/>
        <end position="162"/>
    </location>
</feature>
<dbReference type="SUPFAM" id="SSF82199">
    <property type="entry name" value="SET domain"/>
    <property type="match status" value="1"/>
</dbReference>
<evidence type="ECO:0008006" key="13">
    <source>
        <dbReference type="Google" id="ProtNLM"/>
    </source>
</evidence>
<dbReference type="GO" id="GO:0008270">
    <property type="term" value="F:zinc ion binding"/>
    <property type="evidence" value="ECO:0007669"/>
    <property type="project" value="InterPro"/>
</dbReference>
<evidence type="ECO:0000313" key="12">
    <source>
        <dbReference type="Proteomes" id="UP001217918"/>
    </source>
</evidence>
<dbReference type="PROSITE" id="PS50867">
    <property type="entry name" value="PRE_SET"/>
    <property type="match status" value="1"/>
</dbReference>
<evidence type="ECO:0000256" key="3">
    <source>
        <dbReference type="ARBA" id="ARBA00022603"/>
    </source>
</evidence>
<comment type="caution">
    <text evidence="11">The sequence shown here is derived from an EMBL/GenBank/DDBJ whole genome shotgun (WGS) entry which is preliminary data.</text>
</comment>
<dbReference type="Pfam" id="PF05033">
    <property type="entry name" value="Pre-SET"/>
    <property type="match status" value="1"/>
</dbReference>
<keyword evidence="12" id="KW-1185">Reference proteome</keyword>
<gene>
    <name evidence="11" type="ORF">P8C59_006763</name>
</gene>
<dbReference type="InterPro" id="IPR046341">
    <property type="entry name" value="SET_dom_sf"/>
</dbReference>
<dbReference type="PANTHER" id="PTHR46223:SF3">
    <property type="entry name" value="HISTONE-LYSINE N-METHYLTRANSFERASE SET-23"/>
    <property type="match status" value="1"/>
</dbReference>
<proteinExistence type="predicted"/>
<evidence type="ECO:0000259" key="10">
    <source>
        <dbReference type="PROSITE" id="PS50868"/>
    </source>
</evidence>
<sequence>MEKTMETHFFSHGEASDEIRQSCHWCQIRAFDRQNKVPVSIVNETDDGAVLDPGFRFIQTSVFAKDVQLAEESFHSGCQCANDNDCMFGNCLCLQEMAPDSEEEPAAHGQRPGKKKRLAYYTRGARAGLLRRDKLNSRDPIYECHARCNCSARCPNRVVERGRTIPLRIFRTPNGRGWGVETPVKVRKGQFVDRYLGEVITGSEADRRRAAAKNAKRKDVYLFALDKFSNAESPDPRLQGPPLEVDGEFLSGPTRFINHSCDPNLRIFARVGDHADKHVHDLAFFAIKDIKAGEELTFDYVDGILDTPDSGQDASNEGRKKKMARCLCGSAKCRGYLW</sequence>
<evidence type="ECO:0000256" key="2">
    <source>
        <dbReference type="ARBA" id="ARBA00022454"/>
    </source>
</evidence>
<dbReference type="AlphaFoldDB" id="A0AAD9MH60"/>
<feature type="domain" description="Post-SET" evidence="10">
    <location>
        <begin position="322"/>
        <end position="338"/>
    </location>
</feature>
<dbReference type="EMBL" id="JAQQPM010000006">
    <property type="protein sequence ID" value="KAK2072406.1"/>
    <property type="molecule type" value="Genomic_DNA"/>
</dbReference>
<dbReference type="PROSITE" id="PS50280">
    <property type="entry name" value="SET"/>
    <property type="match status" value="1"/>
</dbReference>
<organism evidence="11 12">
    <name type="scientific">Phyllachora maydis</name>
    <dbReference type="NCBI Taxonomy" id="1825666"/>
    <lineage>
        <taxon>Eukaryota</taxon>
        <taxon>Fungi</taxon>
        <taxon>Dikarya</taxon>
        <taxon>Ascomycota</taxon>
        <taxon>Pezizomycotina</taxon>
        <taxon>Sordariomycetes</taxon>
        <taxon>Sordariomycetidae</taxon>
        <taxon>Phyllachorales</taxon>
        <taxon>Phyllachoraceae</taxon>
        <taxon>Phyllachora</taxon>
    </lineage>
</organism>
<evidence type="ECO:0000256" key="6">
    <source>
        <dbReference type="ARBA" id="ARBA00022723"/>
    </source>
</evidence>
<dbReference type="GO" id="GO:0005634">
    <property type="term" value="C:nucleus"/>
    <property type="evidence" value="ECO:0007669"/>
    <property type="project" value="InterPro"/>
</dbReference>
<accession>A0AAD9MH60</accession>
<evidence type="ECO:0000256" key="1">
    <source>
        <dbReference type="ARBA" id="ARBA00004286"/>
    </source>
</evidence>
<keyword evidence="3" id="KW-0489">Methyltransferase</keyword>
<dbReference type="InterPro" id="IPR001214">
    <property type="entry name" value="SET_dom"/>
</dbReference>
<dbReference type="PROSITE" id="PS50868">
    <property type="entry name" value="POST_SET"/>
    <property type="match status" value="1"/>
</dbReference>
<dbReference type="InterPro" id="IPR007728">
    <property type="entry name" value="Pre-SET_dom"/>
</dbReference>
<dbReference type="Proteomes" id="UP001217918">
    <property type="component" value="Unassembled WGS sequence"/>
</dbReference>
<dbReference type="SMART" id="SM00468">
    <property type="entry name" value="PreSET"/>
    <property type="match status" value="1"/>
</dbReference>
<dbReference type="InterPro" id="IPR003616">
    <property type="entry name" value="Post-SET_dom"/>
</dbReference>
<keyword evidence="5" id="KW-0949">S-adenosyl-L-methionine</keyword>
<keyword evidence="7" id="KW-0862">Zinc</keyword>
<dbReference type="Gene3D" id="2.170.270.10">
    <property type="entry name" value="SET domain"/>
    <property type="match status" value="1"/>
</dbReference>
<keyword evidence="2" id="KW-0158">Chromosome</keyword>
<name>A0AAD9MH60_9PEZI</name>
<dbReference type="CDD" id="cd19473">
    <property type="entry name" value="SET_SUV39H_DIM5-like"/>
    <property type="match status" value="1"/>
</dbReference>
<dbReference type="SMART" id="SM00317">
    <property type="entry name" value="SET"/>
    <property type="match status" value="1"/>
</dbReference>
<evidence type="ECO:0000313" key="11">
    <source>
        <dbReference type="EMBL" id="KAK2072406.1"/>
    </source>
</evidence>
<protein>
    <recommendedName>
        <fullName evidence="13">Histone-lysine N-methyltransferase, H3 lysine-9 specific dim-5</fullName>
    </recommendedName>
</protein>
<reference evidence="11" key="1">
    <citation type="journal article" date="2023" name="Mol. Plant Microbe Interact.">
        <title>Elucidating the Obligate Nature and Biological Capacity of an Invasive Fungal Corn Pathogen.</title>
        <authorList>
            <person name="MacCready J.S."/>
            <person name="Roggenkamp E.M."/>
            <person name="Gdanetz K."/>
            <person name="Chilvers M.I."/>
        </authorList>
    </citation>
    <scope>NUCLEOTIDE SEQUENCE</scope>
    <source>
        <strain evidence="11">PM02</strain>
    </source>
</reference>